<gene>
    <name evidence="2" type="ORF">ACIA8P_36845</name>
</gene>
<sequence>MEATAPTPPLHDTCVTDMNAPTFDADWQRRAFGVAVALSEFGHYPWDAFQQRLIDAIGAWETASATEQGSWQYYEHWLAALERVLVDHDLVAEDEMRALLGA</sequence>
<name>A0ABW7YCL4_STRCE</name>
<dbReference type="InterPro" id="IPR023808">
    <property type="entry name" value="Nitrile_Hydratase_acc_put"/>
</dbReference>
<evidence type="ECO:0000259" key="1">
    <source>
        <dbReference type="Pfam" id="PF21006"/>
    </source>
</evidence>
<protein>
    <submittedName>
        <fullName evidence="2">Nitrile hydratase accessory protein</fullName>
    </submittedName>
</protein>
<dbReference type="Pfam" id="PF21006">
    <property type="entry name" value="NHase_beta_N"/>
    <property type="match status" value="1"/>
</dbReference>
<dbReference type="Proteomes" id="UP001612415">
    <property type="component" value="Unassembled WGS sequence"/>
</dbReference>
<dbReference type="RefSeq" id="WP_398660580.1">
    <property type="nucleotide sequence ID" value="NZ_JBITDC010000019.1"/>
</dbReference>
<organism evidence="2 3">
    <name type="scientific">Streptomyces cellulosae</name>
    <dbReference type="NCBI Taxonomy" id="1968"/>
    <lineage>
        <taxon>Bacteria</taxon>
        <taxon>Bacillati</taxon>
        <taxon>Actinomycetota</taxon>
        <taxon>Actinomycetes</taxon>
        <taxon>Kitasatosporales</taxon>
        <taxon>Streptomycetaceae</taxon>
        <taxon>Streptomyces</taxon>
    </lineage>
</organism>
<dbReference type="Gene3D" id="1.10.472.20">
    <property type="entry name" value="Nitrile hydratase, beta subunit"/>
    <property type="match status" value="1"/>
</dbReference>
<accession>A0ABW7YCL4</accession>
<reference evidence="2 3" key="1">
    <citation type="submission" date="2024-10" db="EMBL/GenBank/DDBJ databases">
        <title>The Natural Products Discovery Center: Release of the First 8490 Sequenced Strains for Exploring Actinobacteria Biosynthetic Diversity.</title>
        <authorList>
            <person name="Kalkreuter E."/>
            <person name="Kautsar S.A."/>
            <person name="Yang D."/>
            <person name="Bader C.D."/>
            <person name="Teijaro C.N."/>
            <person name="Fluegel L."/>
            <person name="Davis C.M."/>
            <person name="Simpson J.R."/>
            <person name="Lauterbach L."/>
            <person name="Steele A.D."/>
            <person name="Gui C."/>
            <person name="Meng S."/>
            <person name="Li G."/>
            <person name="Viehrig K."/>
            <person name="Ye F."/>
            <person name="Su P."/>
            <person name="Kiefer A.F."/>
            <person name="Nichols A."/>
            <person name="Cepeda A.J."/>
            <person name="Yan W."/>
            <person name="Fan B."/>
            <person name="Jiang Y."/>
            <person name="Adhikari A."/>
            <person name="Zheng C.-J."/>
            <person name="Schuster L."/>
            <person name="Cowan T.M."/>
            <person name="Smanski M.J."/>
            <person name="Chevrette M.G."/>
            <person name="De Carvalho L.P.S."/>
            <person name="Shen B."/>
        </authorList>
    </citation>
    <scope>NUCLEOTIDE SEQUENCE [LARGE SCALE GENOMIC DNA]</scope>
    <source>
        <strain evidence="2 3">NPDC051599</strain>
    </source>
</reference>
<keyword evidence="3" id="KW-1185">Reference proteome</keyword>
<dbReference type="NCBIfam" id="TIGR03889">
    <property type="entry name" value="nitrile_acc"/>
    <property type="match status" value="1"/>
</dbReference>
<dbReference type="InterPro" id="IPR049054">
    <property type="entry name" value="CN_hydtase_beta-like_N"/>
</dbReference>
<evidence type="ECO:0000313" key="3">
    <source>
        <dbReference type="Proteomes" id="UP001612415"/>
    </source>
</evidence>
<feature type="domain" description="Nitrile hydratase beta subunit-like N-terminal" evidence="1">
    <location>
        <begin position="18"/>
        <end position="98"/>
    </location>
</feature>
<dbReference type="EMBL" id="JBITDC010000019">
    <property type="protein sequence ID" value="MFI5680127.1"/>
    <property type="molecule type" value="Genomic_DNA"/>
</dbReference>
<comment type="caution">
    <text evidence="2">The sequence shown here is derived from an EMBL/GenBank/DDBJ whole genome shotgun (WGS) entry which is preliminary data.</text>
</comment>
<dbReference type="SUPFAM" id="SSF50090">
    <property type="entry name" value="Electron transport accessory proteins"/>
    <property type="match status" value="1"/>
</dbReference>
<dbReference type="InterPro" id="IPR008990">
    <property type="entry name" value="Elect_transpt_acc-like_dom_sf"/>
</dbReference>
<dbReference type="InterPro" id="IPR042262">
    <property type="entry name" value="CN_hydtase_beta_C"/>
</dbReference>
<proteinExistence type="predicted"/>
<evidence type="ECO:0000313" key="2">
    <source>
        <dbReference type="EMBL" id="MFI5680127.1"/>
    </source>
</evidence>